<comment type="caution">
    <text evidence="1">The sequence shown here is derived from an EMBL/GenBank/DDBJ whole genome shotgun (WGS) entry which is preliminary data.</text>
</comment>
<proteinExistence type="predicted"/>
<gene>
    <name evidence="1" type="ORF">KR50_10350</name>
</gene>
<protein>
    <submittedName>
        <fullName evidence="1">Uncharacterized protein</fullName>
    </submittedName>
</protein>
<keyword evidence="2" id="KW-1185">Reference proteome</keyword>
<dbReference type="PATRIC" id="fig|220754.4.peg.1054"/>
<dbReference type="Proteomes" id="UP000031972">
    <property type="component" value="Unassembled WGS sequence"/>
</dbReference>
<evidence type="ECO:0000313" key="2">
    <source>
        <dbReference type="Proteomes" id="UP000031972"/>
    </source>
</evidence>
<dbReference type="AlphaFoldDB" id="A0A0C2SB26"/>
<evidence type="ECO:0000313" key="1">
    <source>
        <dbReference type="EMBL" id="KIL51154.1"/>
    </source>
</evidence>
<sequence length="93" mass="11076">MDMKIYLFLSYATGDDPIVKECLKNRLEKLYDVKQIHGNVQLIKTDDDISLLKTYLEECFEEEGSYFLVEIADQPNRYLKQIDGYLDRWMNDI</sequence>
<reference evidence="1 2" key="1">
    <citation type="submission" date="2015-01" db="EMBL/GenBank/DDBJ databases">
        <title>Jeotgalibacillus campisalis genome sequencing.</title>
        <authorList>
            <person name="Goh K.M."/>
            <person name="Chan K.-G."/>
            <person name="Yaakop A.S."/>
            <person name="Ee R."/>
            <person name="Gan H.M."/>
            <person name="Chan C.S."/>
        </authorList>
    </citation>
    <scope>NUCLEOTIDE SEQUENCE [LARGE SCALE GENOMIC DNA]</scope>
    <source>
        <strain evidence="1 2">SF-57</strain>
    </source>
</reference>
<organism evidence="1 2">
    <name type="scientific">Jeotgalibacillus campisalis</name>
    <dbReference type="NCBI Taxonomy" id="220754"/>
    <lineage>
        <taxon>Bacteria</taxon>
        <taxon>Bacillati</taxon>
        <taxon>Bacillota</taxon>
        <taxon>Bacilli</taxon>
        <taxon>Bacillales</taxon>
        <taxon>Caryophanaceae</taxon>
        <taxon>Jeotgalibacillus</taxon>
    </lineage>
</organism>
<name>A0A0C2SB26_9BACL</name>
<dbReference type="RefSeq" id="WP_052476793.1">
    <property type="nucleotide sequence ID" value="NZ_JXRR01000008.1"/>
</dbReference>
<dbReference type="EMBL" id="JXRR01000008">
    <property type="protein sequence ID" value="KIL51154.1"/>
    <property type="molecule type" value="Genomic_DNA"/>
</dbReference>
<accession>A0A0C2SB26</accession>